<sequence>MSANIFVTGACGYIGGSIVADFARHKGGLLESARIHAAVRSDEQAESLSTLDVSVVRIDLSNPYALAGYMIRHDVSIVIHTATSIDAEVVQNLITALKKRREANGKKAFFIHTSGLSAFDDNTGWPFGELRDIDPVYFLEKQCTDSYIVRQVDVLVAEQTQAAGLTGLIVMPPTLHGRGSGTWNRLSPQIPALVKAAIKNKKVYKFAKDREVLLTHISDLTTFYAQMAEAILQKRALPAGMSGYYFTVSHSVRWWDLLDHLAAAMHARGLVDEPTTEVWPSNAFAAEALGVSVDFAHSIWNSSPKVICVNKDLIGWKPVWNRELLLQNIDEEIDDFIELGMPKSSLLDSLRPQARE</sequence>
<dbReference type="Proteomes" id="UP000042958">
    <property type="component" value="Unassembled WGS sequence"/>
</dbReference>
<dbReference type="InterPro" id="IPR051783">
    <property type="entry name" value="NAD(P)-dependent_oxidoreduct"/>
</dbReference>
<dbReference type="InterPro" id="IPR001509">
    <property type="entry name" value="Epimerase_deHydtase"/>
</dbReference>
<keyword evidence="3" id="KW-1185">Reference proteome</keyword>
<dbReference type="PANTHER" id="PTHR48079">
    <property type="entry name" value="PROTEIN YEEZ"/>
    <property type="match status" value="1"/>
</dbReference>
<organism evidence="2 3">
    <name type="scientific">Penicillium brasilianum</name>
    <dbReference type="NCBI Taxonomy" id="104259"/>
    <lineage>
        <taxon>Eukaryota</taxon>
        <taxon>Fungi</taxon>
        <taxon>Dikarya</taxon>
        <taxon>Ascomycota</taxon>
        <taxon>Pezizomycotina</taxon>
        <taxon>Eurotiomycetes</taxon>
        <taxon>Eurotiomycetidae</taxon>
        <taxon>Eurotiales</taxon>
        <taxon>Aspergillaceae</taxon>
        <taxon>Penicillium</taxon>
    </lineage>
</organism>
<feature type="domain" description="NAD-dependent epimerase/dehydratase" evidence="1">
    <location>
        <begin position="5"/>
        <end position="230"/>
    </location>
</feature>
<dbReference type="Gene3D" id="3.40.50.720">
    <property type="entry name" value="NAD(P)-binding Rossmann-like Domain"/>
    <property type="match status" value="1"/>
</dbReference>
<name>A0A0F7V935_PENBI</name>
<dbReference type="STRING" id="104259.A0A0F7V935"/>
<dbReference type="SUPFAM" id="SSF51735">
    <property type="entry name" value="NAD(P)-binding Rossmann-fold domains"/>
    <property type="match status" value="1"/>
</dbReference>
<dbReference type="OrthoDB" id="10262413at2759"/>
<reference evidence="3" key="1">
    <citation type="journal article" date="2015" name="Genome Announc.">
        <title>Draft genome sequence of the fungus Penicillium brasilianum MG11.</title>
        <authorList>
            <person name="Horn F."/>
            <person name="Linde J."/>
            <person name="Mattern D.J."/>
            <person name="Walther G."/>
            <person name="Guthke R."/>
            <person name="Brakhage A.A."/>
            <person name="Valiante V."/>
        </authorList>
    </citation>
    <scope>NUCLEOTIDE SEQUENCE [LARGE SCALE GENOMIC DNA]</scope>
    <source>
        <strain evidence="3">MG11</strain>
    </source>
</reference>
<accession>A0A0F7V935</accession>
<evidence type="ECO:0000259" key="1">
    <source>
        <dbReference type="Pfam" id="PF01370"/>
    </source>
</evidence>
<protein>
    <recommendedName>
        <fullName evidence="1">NAD-dependent epimerase/dehydratase domain-containing protein</fullName>
    </recommendedName>
</protein>
<gene>
    <name evidence="2" type="ORF">PMG11_03145</name>
</gene>
<evidence type="ECO:0000313" key="3">
    <source>
        <dbReference type="Proteomes" id="UP000042958"/>
    </source>
</evidence>
<proteinExistence type="predicted"/>
<dbReference type="Pfam" id="PF01370">
    <property type="entry name" value="Epimerase"/>
    <property type="match status" value="1"/>
</dbReference>
<dbReference type="EMBL" id="CDHK01000003">
    <property type="protein sequence ID" value="CEO58418.1"/>
    <property type="molecule type" value="Genomic_DNA"/>
</dbReference>
<dbReference type="AlphaFoldDB" id="A0A0F7V935"/>
<dbReference type="PANTHER" id="PTHR48079:SF6">
    <property type="entry name" value="NAD(P)-BINDING DOMAIN-CONTAINING PROTEIN-RELATED"/>
    <property type="match status" value="1"/>
</dbReference>
<dbReference type="GO" id="GO:0005737">
    <property type="term" value="C:cytoplasm"/>
    <property type="evidence" value="ECO:0007669"/>
    <property type="project" value="TreeGrafter"/>
</dbReference>
<evidence type="ECO:0000313" key="2">
    <source>
        <dbReference type="EMBL" id="CEO58418.1"/>
    </source>
</evidence>
<dbReference type="GO" id="GO:0004029">
    <property type="term" value="F:aldehyde dehydrogenase (NAD+) activity"/>
    <property type="evidence" value="ECO:0007669"/>
    <property type="project" value="TreeGrafter"/>
</dbReference>
<dbReference type="InterPro" id="IPR036291">
    <property type="entry name" value="NAD(P)-bd_dom_sf"/>
</dbReference>